<keyword evidence="4 9" id="KW-0812">Transmembrane</keyword>
<sequence>MLALVVIMLILLVWALVAGRLARFSVTMPLAMLVGGIVLTAGSDPVFIFEVDFQPAEHVVEAILAILLFVDATEVPGGVLGREPRRTLRLLLIALPLSLLLTWLAGLALFGSSGGLWLIAVLATIVTPVDLAPAAAFLRDKRVPERIRALINVESGLNDGIVAPIFLFTLAAATAAGGESLAETAVEAVPSLAIAVVAGGAVGWVAAQLLRRALDARWTQGSALRIGVLALPLLAYGTAMELGGNGFVAAFVAGVLFEPAARRLPAGTLHLVEDVGELLSLALWFIFGAIVNQTLARGAITWQVVVFALLALTVLRVAPVVVSLTGTDIARRDRVVIGWVGPRGVATLVFGMLAFVELHGPQAELVLAVTVVTIVASVAVHGLSTGWVARRYPPVAPAAPGGTSAAPSADALPTETSTPEDGTGT</sequence>
<keyword evidence="5 9" id="KW-1133">Transmembrane helix</keyword>
<feature type="transmembrane region" description="Helical" evidence="9">
    <location>
        <begin position="116"/>
        <end position="138"/>
    </location>
</feature>
<reference evidence="12" key="1">
    <citation type="journal article" date="2019" name="Int. J. Syst. Evol. Microbiol.">
        <title>The Global Catalogue of Microorganisms (GCM) 10K type strain sequencing project: providing services to taxonomists for standard genome sequencing and annotation.</title>
        <authorList>
            <consortium name="The Broad Institute Genomics Platform"/>
            <consortium name="The Broad Institute Genome Sequencing Center for Infectious Disease"/>
            <person name="Wu L."/>
            <person name="Ma J."/>
        </authorList>
    </citation>
    <scope>NUCLEOTIDE SEQUENCE [LARGE SCALE GENOMIC DNA]</scope>
    <source>
        <strain evidence="12">CCUG 49018</strain>
    </source>
</reference>
<evidence type="ECO:0000256" key="4">
    <source>
        <dbReference type="ARBA" id="ARBA00022692"/>
    </source>
</evidence>
<comment type="subcellular location">
    <subcellularLocation>
        <location evidence="1">Cell membrane</location>
        <topology evidence="1">Multi-pass membrane protein</topology>
    </subcellularLocation>
</comment>
<evidence type="ECO:0000256" key="9">
    <source>
        <dbReference type="SAM" id="Phobius"/>
    </source>
</evidence>
<organism evidence="11 12">
    <name type="scientific">Pseudonocardia benzenivorans</name>
    <dbReference type="NCBI Taxonomy" id="228005"/>
    <lineage>
        <taxon>Bacteria</taxon>
        <taxon>Bacillati</taxon>
        <taxon>Actinomycetota</taxon>
        <taxon>Actinomycetes</taxon>
        <taxon>Pseudonocardiales</taxon>
        <taxon>Pseudonocardiaceae</taxon>
        <taxon>Pseudonocardia</taxon>
    </lineage>
</organism>
<evidence type="ECO:0000256" key="1">
    <source>
        <dbReference type="ARBA" id="ARBA00004651"/>
    </source>
</evidence>
<evidence type="ECO:0000256" key="7">
    <source>
        <dbReference type="ARBA" id="ARBA00023136"/>
    </source>
</evidence>
<feature type="transmembrane region" description="Helical" evidence="9">
    <location>
        <begin position="362"/>
        <end position="383"/>
    </location>
</feature>
<keyword evidence="12" id="KW-1185">Reference proteome</keyword>
<dbReference type="RefSeq" id="WP_339125060.1">
    <property type="nucleotide sequence ID" value="NZ_BAABKS010000029.1"/>
</dbReference>
<evidence type="ECO:0000313" key="11">
    <source>
        <dbReference type="EMBL" id="MFD1235030.1"/>
    </source>
</evidence>
<accession>A0ABW3VJT4</accession>
<feature type="transmembrane region" description="Helical" evidence="9">
    <location>
        <begin position="336"/>
        <end position="356"/>
    </location>
</feature>
<gene>
    <name evidence="11" type="ORF">ACFQ34_17200</name>
</gene>
<keyword evidence="6" id="KW-0406">Ion transport</keyword>
<feature type="compositionally biased region" description="Polar residues" evidence="8">
    <location>
        <begin position="414"/>
        <end position="425"/>
    </location>
</feature>
<dbReference type="EMBL" id="JBHTMB010000141">
    <property type="protein sequence ID" value="MFD1235030.1"/>
    <property type="molecule type" value="Genomic_DNA"/>
</dbReference>
<feature type="transmembrane region" description="Helical" evidence="9">
    <location>
        <begin position="28"/>
        <end position="49"/>
    </location>
</feature>
<feature type="transmembrane region" description="Helical" evidence="9">
    <location>
        <begin position="90"/>
        <end position="110"/>
    </location>
</feature>
<name>A0ABW3VJT4_9PSEU</name>
<feature type="region of interest" description="Disordered" evidence="8">
    <location>
        <begin position="398"/>
        <end position="425"/>
    </location>
</feature>
<evidence type="ECO:0000256" key="5">
    <source>
        <dbReference type="ARBA" id="ARBA00022989"/>
    </source>
</evidence>
<evidence type="ECO:0000256" key="6">
    <source>
        <dbReference type="ARBA" id="ARBA00023065"/>
    </source>
</evidence>
<keyword evidence="7 9" id="KW-0472">Membrane</keyword>
<keyword evidence="2" id="KW-0813">Transport</keyword>
<feature type="transmembrane region" description="Helical" evidence="9">
    <location>
        <begin position="222"/>
        <end position="240"/>
    </location>
</feature>
<dbReference type="Pfam" id="PF00999">
    <property type="entry name" value="Na_H_Exchanger"/>
    <property type="match status" value="1"/>
</dbReference>
<evidence type="ECO:0000256" key="3">
    <source>
        <dbReference type="ARBA" id="ARBA00022449"/>
    </source>
</evidence>
<evidence type="ECO:0000256" key="8">
    <source>
        <dbReference type="SAM" id="MobiDB-lite"/>
    </source>
</evidence>
<comment type="caution">
    <text evidence="11">The sequence shown here is derived from an EMBL/GenBank/DDBJ whole genome shotgun (WGS) entry which is preliminary data.</text>
</comment>
<feature type="domain" description="Cation/H+ exchanger transmembrane" evidence="10">
    <location>
        <begin position="10"/>
        <end position="390"/>
    </location>
</feature>
<dbReference type="InterPro" id="IPR006153">
    <property type="entry name" value="Cation/H_exchanger_TM"/>
</dbReference>
<feature type="compositionally biased region" description="Low complexity" evidence="8">
    <location>
        <begin position="398"/>
        <end position="411"/>
    </location>
</feature>
<dbReference type="Proteomes" id="UP001597182">
    <property type="component" value="Unassembled WGS sequence"/>
</dbReference>
<keyword evidence="3" id="KW-0050">Antiport</keyword>
<protein>
    <submittedName>
        <fullName evidence="11">Cation:proton antiporter</fullName>
    </submittedName>
</protein>
<proteinExistence type="predicted"/>
<evidence type="ECO:0000259" key="10">
    <source>
        <dbReference type="Pfam" id="PF00999"/>
    </source>
</evidence>
<feature type="transmembrane region" description="Helical" evidence="9">
    <location>
        <begin position="188"/>
        <end position="210"/>
    </location>
</feature>
<feature type="transmembrane region" description="Helical" evidence="9">
    <location>
        <begin position="159"/>
        <end position="176"/>
    </location>
</feature>
<feature type="transmembrane region" description="Helical" evidence="9">
    <location>
        <begin position="302"/>
        <end position="324"/>
    </location>
</feature>
<dbReference type="PANTHER" id="PTHR32507">
    <property type="entry name" value="NA(+)/H(+) ANTIPORTER 1"/>
    <property type="match status" value="1"/>
</dbReference>
<dbReference type="PANTHER" id="PTHR32507:SF8">
    <property type="entry name" value="CNH1P"/>
    <property type="match status" value="1"/>
</dbReference>
<evidence type="ECO:0000313" key="12">
    <source>
        <dbReference type="Proteomes" id="UP001597182"/>
    </source>
</evidence>
<evidence type="ECO:0000256" key="2">
    <source>
        <dbReference type="ARBA" id="ARBA00022448"/>
    </source>
</evidence>